<name>A0ABR9PJN3_9BACT</name>
<dbReference type="PANTHER" id="PTHR10963">
    <property type="entry name" value="GLYCOSYL HYDROLASE-RELATED"/>
    <property type="match status" value="1"/>
</dbReference>
<feature type="chain" id="PRO_5045833604" evidence="2">
    <location>
        <begin position="23"/>
        <end position="286"/>
    </location>
</feature>
<organism evidence="4 5">
    <name type="scientific">Corallococcus soli</name>
    <dbReference type="NCBI Taxonomy" id="2710757"/>
    <lineage>
        <taxon>Bacteria</taxon>
        <taxon>Pseudomonadati</taxon>
        <taxon>Myxococcota</taxon>
        <taxon>Myxococcia</taxon>
        <taxon>Myxococcales</taxon>
        <taxon>Cystobacterineae</taxon>
        <taxon>Myxococcaceae</taxon>
        <taxon>Corallococcus</taxon>
    </lineage>
</organism>
<dbReference type="SUPFAM" id="SSF49899">
    <property type="entry name" value="Concanavalin A-like lectins/glucanases"/>
    <property type="match status" value="1"/>
</dbReference>
<dbReference type="InterPro" id="IPR000757">
    <property type="entry name" value="Beta-glucanase-like"/>
</dbReference>
<feature type="domain" description="GH16" evidence="3">
    <location>
        <begin position="3"/>
        <end position="286"/>
    </location>
</feature>
<evidence type="ECO:0000256" key="1">
    <source>
        <dbReference type="ARBA" id="ARBA00006865"/>
    </source>
</evidence>
<dbReference type="Proteomes" id="UP001516472">
    <property type="component" value="Unassembled WGS sequence"/>
</dbReference>
<dbReference type="InterPro" id="IPR013320">
    <property type="entry name" value="ConA-like_dom_sf"/>
</dbReference>
<dbReference type="CDD" id="cd08023">
    <property type="entry name" value="GH16_laminarinase_like"/>
    <property type="match status" value="1"/>
</dbReference>
<keyword evidence="4" id="KW-0378">Hydrolase</keyword>
<protein>
    <submittedName>
        <fullName evidence="4">Glycoside hydrolase family 16 protein</fullName>
    </submittedName>
</protein>
<keyword evidence="5" id="KW-1185">Reference proteome</keyword>
<dbReference type="GO" id="GO:0016787">
    <property type="term" value="F:hydrolase activity"/>
    <property type="evidence" value="ECO:0007669"/>
    <property type="project" value="UniProtKB-KW"/>
</dbReference>
<dbReference type="PROSITE" id="PS51257">
    <property type="entry name" value="PROKAR_LIPOPROTEIN"/>
    <property type="match status" value="1"/>
</dbReference>
<evidence type="ECO:0000313" key="4">
    <source>
        <dbReference type="EMBL" id="MBE4748116.1"/>
    </source>
</evidence>
<dbReference type="PROSITE" id="PS51762">
    <property type="entry name" value="GH16_2"/>
    <property type="match status" value="1"/>
</dbReference>
<feature type="signal peptide" evidence="2">
    <location>
        <begin position="1"/>
        <end position="22"/>
    </location>
</feature>
<accession>A0ABR9PJN3</accession>
<evidence type="ECO:0000256" key="2">
    <source>
        <dbReference type="SAM" id="SignalP"/>
    </source>
</evidence>
<keyword evidence="2" id="KW-0732">Signal</keyword>
<dbReference type="Pfam" id="PF00722">
    <property type="entry name" value="Glyco_hydro_16"/>
    <property type="match status" value="1"/>
</dbReference>
<sequence>MASTWSRTVGAWALGAGLMACAGAPVAPQREEAARAGDGWVQVWSDEFNGTSVDASNWIINTNVHVNDEQQQYTTSPDNVSVSDGTLKLTARLQSNNGYPFTSGRLESVGKREFRHGRVEARIKLPVGPGLWPAFWMLGADIAKTGWPACGELDIMENVGYGDWISVALHGQGYSGNTPINGRFHPSTPVSDWHEYRVESSPTDIQWFIDGALVKTTTRAEVEQHGAWAFDKPLFIILNFAVGGTYPSGVNGAKEPYFGVPQATADLLRQGPQTMEVDWVRVSQRR</sequence>
<evidence type="ECO:0000313" key="5">
    <source>
        <dbReference type="Proteomes" id="UP001516472"/>
    </source>
</evidence>
<dbReference type="RefSeq" id="WP_193347555.1">
    <property type="nucleotide sequence ID" value="NZ_CBCSIP010000354.1"/>
</dbReference>
<comment type="caution">
    <text evidence="4">The sequence shown here is derived from an EMBL/GenBank/DDBJ whole genome shotgun (WGS) entry which is preliminary data.</text>
</comment>
<proteinExistence type="inferred from homology"/>
<reference evidence="4 5" key="1">
    <citation type="submission" date="2020-02" db="EMBL/GenBank/DDBJ databases">
        <authorList>
            <person name="Babadi Z.K."/>
            <person name="Risdian C."/>
            <person name="Ebrahimipour G.H."/>
            <person name="Wink J."/>
        </authorList>
    </citation>
    <scope>NUCLEOTIDE SEQUENCE [LARGE SCALE GENOMIC DNA]</scope>
    <source>
        <strain evidence="4 5">ZKHCc1 1396</strain>
    </source>
</reference>
<dbReference type="PANTHER" id="PTHR10963:SF55">
    <property type="entry name" value="GLYCOSIDE HYDROLASE FAMILY 16 PROTEIN"/>
    <property type="match status" value="1"/>
</dbReference>
<comment type="similarity">
    <text evidence="1">Belongs to the glycosyl hydrolase 16 family.</text>
</comment>
<evidence type="ECO:0000259" key="3">
    <source>
        <dbReference type="PROSITE" id="PS51762"/>
    </source>
</evidence>
<dbReference type="Gene3D" id="2.60.120.200">
    <property type="match status" value="1"/>
</dbReference>
<gene>
    <name evidence="4" type="ORF">G4177_07970</name>
</gene>
<dbReference type="EMBL" id="JAAIYO010000002">
    <property type="protein sequence ID" value="MBE4748116.1"/>
    <property type="molecule type" value="Genomic_DNA"/>
</dbReference>
<dbReference type="InterPro" id="IPR050546">
    <property type="entry name" value="Glycosyl_Hydrlase_16"/>
</dbReference>